<name>A0A843WVT9_COLES</name>
<dbReference type="EMBL" id="NMUH01004348">
    <property type="protein sequence ID" value="MQM09331.1"/>
    <property type="molecule type" value="Genomic_DNA"/>
</dbReference>
<gene>
    <name evidence="2" type="ORF">Taro_042200</name>
</gene>
<reference evidence="2" key="1">
    <citation type="submission" date="2017-07" db="EMBL/GenBank/DDBJ databases">
        <title>Taro Niue Genome Assembly and Annotation.</title>
        <authorList>
            <person name="Atibalentja N."/>
            <person name="Keating K."/>
            <person name="Fields C.J."/>
        </authorList>
    </citation>
    <scope>NUCLEOTIDE SEQUENCE</scope>
    <source>
        <strain evidence="2">Niue_2</strain>
        <tissue evidence="2">Leaf</tissue>
    </source>
</reference>
<proteinExistence type="predicted"/>
<sequence length="66" mass="7053">MTTAPPPPPDAHRAAAEKSHLEKEGSLRLEHTRRLEYSLNRRTGTGVPANGNNLSHGTSPQVPSTG</sequence>
<feature type="region of interest" description="Disordered" evidence="1">
    <location>
        <begin position="1"/>
        <end position="66"/>
    </location>
</feature>
<keyword evidence="3" id="KW-1185">Reference proteome</keyword>
<accession>A0A843WVT9</accession>
<protein>
    <submittedName>
        <fullName evidence="2">Uncharacterized protein</fullName>
    </submittedName>
</protein>
<comment type="caution">
    <text evidence="2">The sequence shown here is derived from an EMBL/GenBank/DDBJ whole genome shotgun (WGS) entry which is preliminary data.</text>
</comment>
<dbReference type="AlphaFoldDB" id="A0A843WVT9"/>
<evidence type="ECO:0000313" key="3">
    <source>
        <dbReference type="Proteomes" id="UP000652761"/>
    </source>
</evidence>
<evidence type="ECO:0000313" key="2">
    <source>
        <dbReference type="EMBL" id="MQM09331.1"/>
    </source>
</evidence>
<feature type="compositionally biased region" description="Polar residues" evidence="1">
    <location>
        <begin position="50"/>
        <end position="66"/>
    </location>
</feature>
<feature type="compositionally biased region" description="Basic and acidic residues" evidence="1">
    <location>
        <begin position="10"/>
        <end position="36"/>
    </location>
</feature>
<dbReference type="Proteomes" id="UP000652761">
    <property type="component" value="Unassembled WGS sequence"/>
</dbReference>
<evidence type="ECO:0000256" key="1">
    <source>
        <dbReference type="SAM" id="MobiDB-lite"/>
    </source>
</evidence>
<organism evidence="2 3">
    <name type="scientific">Colocasia esculenta</name>
    <name type="common">Wild taro</name>
    <name type="synonym">Arum esculentum</name>
    <dbReference type="NCBI Taxonomy" id="4460"/>
    <lineage>
        <taxon>Eukaryota</taxon>
        <taxon>Viridiplantae</taxon>
        <taxon>Streptophyta</taxon>
        <taxon>Embryophyta</taxon>
        <taxon>Tracheophyta</taxon>
        <taxon>Spermatophyta</taxon>
        <taxon>Magnoliopsida</taxon>
        <taxon>Liliopsida</taxon>
        <taxon>Araceae</taxon>
        <taxon>Aroideae</taxon>
        <taxon>Colocasieae</taxon>
        <taxon>Colocasia</taxon>
    </lineage>
</organism>